<evidence type="ECO:0000313" key="2">
    <source>
        <dbReference type="Proteomes" id="UP000610459"/>
    </source>
</evidence>
<evidence type="ECO:0000313" key="1">
    <source>
        <dbReference type="EMBL" id="MBD8128930.1"/>
    </source>
</evidence>
<dbReference type="Proteomes" id="UP000610459">
    <property type="component" value="Unassembled WGS sequence"/>
</dbReference>
<gene>
    <name evidence="1" type="ORF">IFT41_22795</name>
</gene>
<name>A0ACC5PV19_ENTAG</name>
<organism evidence="1 2">
    <name type="scientific">Enterobacter agglomerans</name>
    <name type="common">Erwinia herbicola</name>
    <name type="synonym">Pantoea agglomerans</name>
    <dbReference type="NCBI Taxonomy" id="549"/>
    <lineage>
        <taxon>Bacteria</taxon>
        <taxon>Pseudomonadati</taxon>
        <taxon>Pseudomonadota</taxon>
        <taxon>Gammaproteobacteria</taxon>
        <taxon>Enterobacterales</taxon>
        <taxon>Erwiniaceae</taxon>
        <taxon>Pantoea</taxon>
        <taxon>Pantoea agglomerans group</taxon>
    </lineage>
</organism>
<accession>A0ACC5PV19</accession>
<dbReference type="EMBL" id="JACYNR010000026">
    <property type="protein sequence ID" value="MBD8128930.1"/>
    <property type="molecule type" value="Genomic_DNA"/>
</dbReference>
<comment type="caution">
    <text evidence="1">The sequence shown here is derived from an EMBL/GenBank/DDBJ whole genome shotgun (WGS) entry which is preliminary data.</text>
</comment>
<keyword evidence="2" id="KW-1185">Reference proteome</keyword>
<reference evidence="1 2" key="1">
    <citation type="journal article" date="2020" name="FEMS Microbiol. Ecol.">
        <title>Temporal dynamics of bacterial communities during seed development and maturation.</title>
        <authorList>
            <person name="Chesneau G."/>
            <person name="Torres-Cortes G."/>
            <person name="Briand M."/>
            <person name="Darrasse A."/>
            <person name="Preveaux A."/>
            <person name="Marais C."/>
            <person name="Jacques M.A."/>
            <person name="Shade A."/>
            <person name="Barret M."/>
        </authorList>
    </citation>
    <scope>NUCLEOTIDE SEQUENCE [LARGE SCALE GENOMIC DNA]</scope>
    <source>
        <strain evidence="1 2">CFBP13709</strain>
    </source>
</reference>
<protein>
    <submittedName>
        <fullName evidence="1">Uncharacterized protein</fullName>
    </submittedName>
</protein>
<proteinExistence type="predicted"/>
<sequence length="150" mass="16083">MTPRPTLAGFIRFIRAGMGVPESAIADDDPAIGCCFDSALELIPRHIGLERLPVVWVNTVYKLAASLLLNYANDTPPSTYFADQRKKFGIGNYIAGITSSASDQGTSGSVTISNALNNLTLADLMMMQDPFGRAALAVLMELGPLWGYTP</sequence>